<proteinExistence type="predicted"/>
<evidence type="ECO:0000256" key="1">
    <source>
        <dbReference type="ARBA" id="ARBA00023239"/>
    </source>
</evidence>
<dbReference type="Gene3D" id="3.20.20.120">
    <property type="entry name" value="Enolase-like C-terminal domain"/>
    <property type="match status" value="1"/>
</dbReference>
<dbReference type="InterPro" id="IPR034593">
    <property type="entry name" value="DgoD-like"/>
</dbReference>
<accession>A0A382SKS6</accession>
<feature type="non-terminal residue" evidence="3">
    <location>
        <position position="1"/>
    </location>
</feature>
<keyword evidence="1" id="KW-0456">Lyase</keyword>
<evidence type="ECO:0000313" key="3">
    <source>
        <dbReference type="EMBL" id="SVD10456.1"/>
    </source>
</evidence>
<dbReference type="GO" id="GO:0016829">
    <property type="term" value="F:lyase activity"/>
    <property type="evidence" value="ECO:0007669"/>
    <property type="project" value="UniProtKB-KW"/>
</dbReference>
<dbReference type="AlphaFoldDB" id="A0A382SKS6"/>
<name>A0A382SKS6_9ZZZZ</name>
<organism evidence="3">
    <name type="scientific">marine metagenome</name>
    <dbReference type="NCBI Taxonomy" id="408172"/>
    <lineage>
        <taxon>unclassified sequences</taxon>
        <taxon>metagenomes</taxon>
        <taxon>ecological metagenomes</taxon>
    </lineage>
</organism>
<feature type="domain" description="Mandelate racemase/muconate lactonizing enzyme N-terminal" evidence="2">
    <location>
        <begin position="15"/>
        <end position="114"/>
    </location>
</feature>
<reference evidence="3" key="1">
    <citation type="submission" date="2018-05" db="EMBL/GenBank/DDBJ databases">
        <authorList>
            <person name="Lanie J.A."/>
            <person name="Ng W.-L."/>
            <person name="Kazmierczak K.M."/>
            <person name="Andrzejewski T.M."/>
            <person name="Davidsen T.M."/>
            <person name="Wayne K.J."/>
            <person name="Tettelin H."/>
            <person name="Glass J.I."/>
            <person name="Rusch D."/>
            <person name="Podicherti R."/>
            <person name="Tsui H.-C.T."/>
            <person name="Winkler M.E."/>
        </authorList>
    </citation>
    <scope>NUCLEOTIDE SEQUENCE</scope>
</reference>
<dbReference type="SUPFAM" id="SSF54826">
    <property type="entry name" value="Enolase N-terminal domain-like"/>
    <property type="match status" value="1"/>
</dbReference>
<dbReference type="InterPro" id="IPR036849">
    <property type="entry name" value="Enolase-like_C_sf"/>
</dbReference>
<dbReference type="Pfam" id="PF02746">
    <property type="entry name" value="MR_MLE_N"/>
    <property type="match status" value="1"/>
</dbReference>
<protein>
    <recommendedName>
        <fullName evidence="2">Mandelate racemase/muconate lactonizing enzyme N-terminal domain-containing protein</fullName>
    </recommendedName>
</protein>
<evidence type="ECO:0000259" key="2">
    <source>
        <dbReference type="Pfam" id="PF02746"/>
    </source>
</evidence>
<dbReference type="EMBL" id="UINC01129812">
    <property type="protein sequence ID" value="SVD10456.1"/>
    <property type="molecule type" value="Genomic_DNA"/>
</dbReference>
<dbReference type="InterPro" id="IPR013341">
    <property type="entry name" value="Mandelate_racemase_N_dom"/>
</dbReference>
<dbReference type="Gene3D" id="3.30.390.10">
    <property type="entry name" value="Enolase-like, N-terminal domain"/>
    <property type="match status" value="1"/>
</dbReference>
<dbReference type="PANTHER" id="PTHR48080">
    <property type="entry name" value="D-GALACTONATE DEHYDRATASE-RELATED"/>
    <property type="match status" value="1"/>
</dbReference>
<sequence>VKITDLRIHEVDASHRGNWFFVVIDTDAGIQGVGEASQSGNDELVMACLRQLGERIEGNDPTQPEVIWEQMVGASAIFSGKSGRVGATAVSAIDQALWDIAGKAAGLPAWRLLGGRRRDRVRCYANLNRGTTDRSPEGFAQAAVAAVEAG</sequence>
<dbReference type="PANTHER" id="PTHR48080:SF2">
    <property type="entry name" value="D-GALACTONATE DEHYDRATASE"/>
    <property type="match status" value="1"/>
</dbReference>
<gene>
    <name evidence="3" type="ORF">METZ01_LOCUS363310</name>
</gene>
<feature type="non-terminal residue" evidence="3">
    <location>
        <position position="150"/>
    </location>
</feature>
<dbReference type="InterPro" id="IPR029017">
    <property type="entry name" value="Enolase-like_N"/>
</dbReference>